<proteinExistence type="predicted"/>
<organism evidence="3 4">
    <name type="scientific">Botrytis tulipae</name>
    <dbReference type="NCBI Taxonomy" id="87230"/>
    <lineage>
        <taxon>Eukaryota</taxon>
        <taxon>Fungi</taxon>
        <taxon>Dikarya</taxon>
        <taxon>Ascomycota</taxon>
        <taxon>Pezizomycotina</taxon>
        <taxon>Leotiomycetes</taxon>
        <taxon>Helotiales</taxon>
        <taxon>Sclerotiniaceae</taxon>
        <taxon>Botrytis</taxon>
    </lineage>
</organism>
<feature type="signal peptide" evidence="1">
    <location>
        <begin position="1"/>
        <end position="20"/>
    </location>
</feature>
<evidence type="ECO:0000256" key="1">
    <source>
        <dbReference type="SAM" id="SignalP"/>
    </source>
</evidence>
<dbReference type="EMBL" id="PQXH01000054">
    <property type="protein sequence ID" value="TGO14383.1"/>
    <property type="molecule type" value="Genomic_DNA"/>
</dbReference>
<dbReference type="Pfam" id="PF20521">
    <property type="entry name" value="DUF6736"/>
    <property type="match status" value="1"/>
</dbReference>
<dbReference type="AlphaFoldDB" id="A0A4Z1EV69"/>
<evidence type="ECO:0000259" key="2">
    <source>
        <dbReference type="Pfam" id="PF20521"/>
    </source>
</evidence>
<name>A0A4Z1EV69_9HELO</name>
<dbReference type="InterPro" id="IPR046624">
    <property type="entry name" value="CSS2_C"/>
</dbReference>
<dbReference type="OrthoDB" id="5059029at2759"/>
<dbReference type="Proteomes" id="UP000297777">
    <property type="component" value="Unassembled WGS sequence"/>
</dbReference>
<feature type="domain" description="Secreted protein CSS2 C-terminal" evidence="2">
    <location>
        <begin position="19"/>
        <end position="113"/>
    </location>
</feature>
<evidence type="ECO:0000313" key="3">
    <source>
        <dbReference type="EMBL" id="TGO14383.1"/>
    </source>
</evidence>
<reference evidence="3 4" key="1">
    <citation type="submission" date="2017-12" db="EMBL/GenBank/DDBJ databases">
        <title>Comparative genomics of Botrytis spp.</title>
        <authorList>
            <person name="Valero-Jimenez C.A."/>
            <person name="Tapia P."/>
            <person name="Veloso J."/>
            <person name="Silva-Moreno E."/>
            <person name="Staats M."/>
            <person name="Valdes J.H."/>
            <person name="Van Kan J.A.L."/>
        </authorList>
    </citation>
    <scope>NUCLEOTIDE SEQUENCE [LARGE SCALE GENOMIC DNA]</scope>
    <source>
        <strain evidence="3 4">Bt9001</strain>
    </source>
</reference>
<keyword evidence="1" id="KW-0732">Signal</keyword>
<feature type="chain" id="PRO_5021372824" description="Secreted protein CSS2 C-terminal domain-containing protein" evidence="1">
    <location>
        <begin position="21"/>
        <end position="121"/>
    </location>
</feature>
<evidence type="ECO:0000313" key="4">
    <source>
        <dbReference type="Proteomes" id="UP000297777"/>
    </source>
</evidence>
<sequence length="121" mass="12777">MLIITSILLAISCMTSVYYSTTIGAVIKSMSGAGRCGKSYGSLDGVSWVYYATGRNCNTASEAKTIQGAIKQHLTTTDGNSLCSTECLDLTESATWSGFLLIGPTNNFDSTMYCGPTLPFG</sequence>
<protein>
    <recommendedName>
        <fullName evidence="2">Secreted protein CSS2 C-terminal domain-containing protein</fullName>
    </recommendedName>
</protein>
<keyword evidence="4" id="KW-1185">Reference proteome</keyword>
<comment type="caution">
    <text evidence="3">The sequence shown here is derived from an EMBL/GenBank/DDBJ whole genome shotgun (WGS) entry which is preliminary data.</text>
</comment>
<gene>
    <name evidence="3" type="ORF">BTUL_0054g00540</name>
</gene>
<accession>A0A4Z1EV69</accession>